<proteinExistence type="predicted"/>
<keyword evidence="4" id="KW-1185">Reference proteome</keyword>
<protein>
    <submittedName>
        <fullName evidence="3">Uncharacterized protein</fullName>
    </submittedName>
</protein>
<accession>I7CEZ2</accession>
<evidence type="ECO:0000313" key="3">
    <source>
        <dbReference type="EMBL" id="AFO51836.1"/>
    </source>
</evidence>
<dbReference type="STRING" id="1212765.MHLP_01280"/>
<feature type="signal peptide" evidence="2">
    <location>
        <begin position="1"/>
        <end position="24"/>
    </location>
</feature>
<organism evidence="3 4">
    <name type="scientific">Mycoplasma haematolamae (strain Purdue)</name>
    <dbReference type="NCBI Taxonomy" id="1212765"/>
    <lineage>
        <taxon>Bacteria</taxon>
        <taxon>Bacillati</taxon>
        <taxon>Mycoplasmatota</taxon>
        <taxon>Mollicutes</taxon>
        <taxon>Mycoplasmataceae</taxon>
        <taxon>Mycoplasma</taxon>
    </lineage>
</organism>
<keyword evidence="2" id="KW-0732">Signal</keyword>
<reference evidence="3 4" key="1">
    <citation type="journal article" date="2012" name="J. Bacteriol.">
        <title>Genome Sequence of "Candidatus Mycoplasma haemolamae" Strain Purdue, a Red Blood Cell Pathogen of Alpacas (Vicugna pacos) and Llamas (Lama glama).</title>
        <authorList>
            <person name="Guimaraes A.M."/>
            <person name="Toth B."/>
            <person name="Santos A.P."/>
            <person name="do Nascimento N.C."/>
            <person name="Kritchevsky J.E."/>
            <person name="Messick J.B."/>
        </authorList>
    </citation>
    <scope>NUCLEOTIDE SEQUENCE [LARGE SCALE GENOMIC DNA]</scope>
    <source>
        <strain evidence="3 4">Purdue</strain>
    </source>
</reference>
<dbReference type="HOGENOM" id="CLU_1608998_0_0_14"/>
<name>I7CEZ2_MYCHA</name>
<evidence type="ECO:0000256" key="1">
    <source>
        <dbReference type="SAM" id="MobiDB-lite"/>
    </source>
</evidence>
<feature type="compositionally biased region" description="Basic and acidic residues" evidence="1">
    <location>
        <begin position="47"/>
        <end position="59"/>
    </location>
</feature>
<dbReference type="Proteomes" id="UP000006502">
    <property type="component" value="Chromosome"/>
</dbReference>
<gene>
    <name evidence="3" type="ordered locus">MHLP_01280</name>
</gene>
<feature type="chain" id="PRO_5003708506" evidence="2">
    <location>
        <begin position="25"/>
        <end position="165"/>
    </location>
</feature>
<evidence type="ECO:0000313" key="4">
    <source>
        <dbReference type="Proteomes" id="UP000006502"/>
    </source>
</evidence>
<dbReference type="PATRIC" id="fig|1212765.3.peg.286"/>
<dbReference type="KEGG" id="mhl:MHLP_01280"/>
<feature type="region of interest" description="Disordered" evidence="1">
    <location>
        <begin position="38"/>
        <end position="59"/>
    </location>
</feature>
<dbReference type="AlphaFoldDB" id="I7CEZ2"/>
<evidence type="ECO:0000256" key="2">
    <source>
        <dbReference type="SAM" id="SignalP"/>
    </source>
</evidence>
<sequence length="165" mass="18504">MKSFYYKIVGILLGAGAVGGSSSAAFTYGVGVVSGPISDKTSSTDNAARHDDKHSDPNKRTFKFKFGEQTLRLSCLTKDFPQYRHPYPSLQPYDYEMWIICRSSNFNKTLSYPQVDEKINPKGAKCQLEEGSQDTFVCTGNDVKAVETYHKMNGHPTDEWAIHVY</sequence>
<dbReference type="EMBL" id="CP003731">
    <property type="protein sequence ID" value="AFO51836.1"/>
    <property type="molecule type" value="Genomic_DNA"/>
</dbReference>
<reference evidence="4" key="2">
    <citation type="submission" date="2012-07" db="EMBL/GenBank/DDBJ databases">
        <title>Complete genome sequence of 'Candidatus Mycoplasma haemolamae'.</title>
        <authorList>
            <person name="Guimaraes A.M.S."/>
            <person name="Toth B."/>
            <person name="Santos A.P."/>
            <person name="Nascimento N.C."/>
            <person name="Sojka J.E."/>
            <person name="Messick J.B."/>
        </authorList>
    </citation>
    <scope>NUCLEOTIDE SEQUENCE [LARGE SCALE GENOMIC DNA]</scope>
    <source>
        <strain evidence="4">Purdue</strain>
    </source>
</reference>